<feature type="non-terminal residue" evidence="1">
    <location>
        <position position="1"/>
    </location>
</feature>
<reference evidence="1" key="1">
    <citation type="submission" date="2021-06" db="EMBL/GenBank/DDBJ databases">
        <authorList>
            <person name="Kallberg Y."/>
            <person name="Tangrot J."/>
            <person name="Rosling A."/>
        </authorList>
    </citation>
    <scope>NUCLEOTIDE SEQUENCE</scope>
    <source>
        <strain evidence="1">MA461A</strain>
    </source>
</reference>
<evidence type="ECO:0000313" key="1">
    <source>
        <dbReference type="EMBL" id="CAG8764137.1"/>
    </source>
</evidence>
<proteinExistence type="predicted"/>
<protein>
    <submittedName>
        <fullName evidence="1">9067_t:CDS:1</fullName>
    </submittedName>
</protein>
<dbReference type="EMBL" id="CAJVQC010037563">
    <property type="protein sequence ID" value="CAG8764137.1"/>
    <property type="molecule type" value="Genomic_DNA"/>
</dbReference>
<name>A0ACA9QRX0_9GLOM</name>
<gene>
    <name evidence="1" type="ORF">RPERSI_LOCUS15590</name>
</gene>
<evidence type="ECO:0000313" key="2">
    <source>
        <dbReference type="Proteomes" id="UP000789920"/>
    </source>
</evidence>
<comment type="caution">
    <text evidence="1">The sequence shown here is derived from an EMBL/GenBank/DDBJ whole genome shotgun (WGS) entry which is preliminary data.</text>
</comment>
<accession>A0ACA9QRX0</accession>
<keyword evidence="2" id="KW-1185">Reference proteome</keyword>
<dbReference type="Proteomes" id="UP000789920">
    <property type="component" value="Unassembled WGS sequence"/>
</dbReference>
<sequence>TNHNSWLESVAQELHKNTKTILNIYRNQEDISIIRSGTFGNAKQATKNRNLIH</sequence>
<organism evidence="1 2">
    <name type="scientific">Racocetra persica</name>
    <dbReference type="NCBI Taxonomy" id="160502"/>
    <lineage>
        <taxon>Eukaryota</taxon>
        <taxon>Fungi</taxon>
        <taxon>Fungi incertae sedis</taxon>
        <taxon>Mucoromycota</taxon>
        <taxon>Glomeromycotina</taxon>
        <taxon>Glomeromycetes</taxon>
        <taxon>Diversisporales</taxon>
        <taxon>Gigasporaceae</taxon>
        <taxon>Racocetra</taxon>
    </lineage>
</organism>